<gene>
    <name evidence="1" type="ORF">V8G54_014226</name>
</gene>
<protein>
    <submittedName>
        <fullName evidence="1">Uncharacterized protein</fullName>
    </submittedName>
</protein>
<dbReference type="Proteomes" id="UP001374535">
    <property type="component" value="Chromosome 5"/>
</dbReference>
<organism evidence="1 2">
    <name type="scientific">Vigna mungo</name>
    <name type="common">Black gram</name>
    <name type="synonym">Phaseolus mungo</name>
    <dbReference type="NCBI Taxonomy" id="3915"/>
    <lineage>
        <taxon>Eukaryota</taxon>
        <taxon>Viridiplantae</taxon>
        <taxon>Streptophyta</taxon>
        <taxon>Embryophyta</taxon>
        <taxon>Tracheophyta</taxon>
        <taxon>Spermatophyta</taxon>
        <taxon>Magnoliopsida</taxon>
        <taxon>eudicotyledons</taxon>
        <taxon>Gunneridae</taxon>
        <taxon>Pentapetalae</taxon>
        <taxon>rosids</taxon>
        <taxon>fabids</taxon>
        <taxon>Fabales</taxon>
        <taxon>Fabaceae</taxon>
        <taxon>Papilionoideae</taxon>
        <taxon>50 kb inversion clade</taxon>
        <taxon>NPAAA clade</taxon>
        <taxon>indigoferoid/millettioid clade</taxon>
        <taxon>Phaseoleae</taxon>
        <taxon>Vigna</taxon>
    </lineage>
</organism>
<accession>A0AAQ3NIM9</accession>
<name>A0AAQ3NIM9_VIGMU</name>
<proteinExistence type="predicted"/>
<sequence length="126" mass="14965">MFHFSFRFTVAELPVDEAAAGSVGGREKRREDRSRSEEAVLEPLEIAELETLGRAFYVVGFWIRETDQAIDRLGSRLQGNYLFQELRMRFLSVFHFHFHYSGFHLHFNRQIFQYKTMYVIARFCTS</sequence>
<dbReference type="AlphaFoldDB" id="A0AAQ3NIM9"/>
<dbReference type="EMBL" id="CP144696">
    <property type="protein sequence ID" value="WVZ09696.1"/>
    <property type="molecule type" value="Genomic_DNA"/>
</dbReference>
<evidence type="ECO:0000313" key="2">
    <source>
        <dbReference type="Proteomes" id="UP001374535"/>
    </source>
</evidence>
<keyword evidence="2" id="KW-1185">Reference proteome</keyword>
<reference evidence="1 2" key="1">
    <citation type="journal article" date="2023" name="Life. Sci Alliance">
        <title>Evolutionary insights into 3D genome organization and epigenetic landscape of Vigna mungo.</title>
        <authorList>
            <person name="Junaid A."/>
            <person name="Singh B."/>
            <person name="Bhatia S."/>
        </authorList>
    </citation>
    <scope>NUCLEOTIDE SEQUENCE [LARGE SCALE GENOMIC DNA]</scope>
    <source>
        <strain evidence="1">Urdbean</strain>
    </source>
</reference>
<evidence type="ECO:0000313" key="1">
    <source>
        <dbReference type="EMBL" id="WVZ09696.1"/>
    </source>
</evidence>